<evidence type="ECO:0000313" key="1">
    <source>
        <dbReference type="EMBL" id="GFT31675.1"/>
    </source>
</evidence>
<comment type="caution">
    <text evidence="1">The sequence shown here is derived from an EMBL/GenBank/DDBJ whole genome shotgun (WGS) entry which is preliminary data.</text>
</comment>
<dbReference type="Proteomes" id="UP000887013">
    <property type="component" value="Unassembled WGS sequence"/>
</dbReference>
<dbReference type="InterPro" id="IPR036397">
    <property type="entry name" value="RNaseH_sf"/>
</dbReference>
<sequence length="107" mass="12247">MSTILSGIFQQDNIRPHISAMTRQAVKSVTTLVTRMPPRIFSITACLGYMGRRLHSCNCLRSTEDELPTQVAQAWRDHIPKDIQTLIDSLPEKIQESVRPRGWHISY</sequence>
<dbReference type="Gene3D" id="3.30.420.10">
    <property type="entry name" value="Ribonuclease H-like superfamily/Ribonuclease H"/>
    <property type="match status" value="1"/>
</dbReference>
<gene>
    <name evidence="1" type="ORF">NPIL_357731</name>
</gene>
<dbReference type="GO" id="GO:0003676">
    <property type="term" value="F:nucleic acid binding"/>
    <property type="evidence" value="ECO:0007669"/>
    <property type="project" value="InterPro"/>
</dbReference>
<proteinExistence type="predicted"/>
<evidence type="ECO:0000313" key="2">
    <source>
        <dbReference type="Proteomes" id="UP000887013"/>
    </source>
</evidence>
<name>A0A8X6TP38_NEPPI</name>
<keyword evidence="2" id="KW-1185">Reference proteome</keyword>
<protein>
    <submittedName>
        <fullName evidence="1">Uncharacterized protein</fullName>
    </submittedName>
</protein>
<organism evidence="1 2">
    <name type="scientific">Nephila pilipes</name>
    <name type="common">Giant wood spider</name>
    <name type="synonym">Nephila maculata</name>
    <dbReference type="NCBI Taxonomy" id="299642"/>
    <lineage>
        <taxon>Eukaryota</taxon>
        <taxon>Metazoa</taxon>
        <taxon>Ecdysozoa</taxon>
        <taxon>Arthropoda</taxon>
        <taxon>Chelicerata</taxon>
        <taxon>Arachnida</taxon>
        <taxon>Araneae</taxon>
        <taxon>Araneomorphae</taxon>
        <taxon>Entelegynae</taxon>
        <taxon>Araneoidea</taxon>
        <taxon>Nephilidae</taxon>
        <taxon>Nephila</taxon>
    </lineage>
</organism>
<reference evidence="1" key="1">
    <citation type="submission" date="2020-08" db="EMBL/GenBank/DDBJ databases">
        <title>Multicomponent nature underlies the extraordinary mechanical properties of spider dragline silk.</title>
        <authorList>
            <person name="Kono N."/>
            <person name="Nakamura H."/>
            <person name="Mori M."/>
            <person name="Yoshida Y."/>
            <person name="Ohtoshi R."/>
            <person name="Malay A.D."/>
            <person name="Moran D.A.P."/>
            <person name="Tomita M."/>
            <person name="Numata K."/>
            <person name="Arakawa K."/>
        </authorList>
    </citation>
    <scope>NUCLEOTIDE SEQUENCE</scope>
</reference>
<dbReference type="EMBL" id="BMAW01013059">
    <property type="protein sequence ID" value="GFT31675.1"/>
    <property type="molecule type" value="Genomic_DNA"/>
</dbReference>
<dbReference type="AlphaFoldDB" id="A0A8X6TP38"/>
<accession>A0A8X6TP38</accession>